<organism evidence="2 3">
    <name type="scientific">Flavobacterium frigoris</name>
    <dbReference type="NCBI Taxonomy" id="229204"/>
    <lineage>
        <taxon>Bacteria</taxon>
        <taxon>Pseudomonadati</taxon>
        <taxon>Bacteroidota</taxon>
        <taxon>Flavobacteriia</taxon>
        <taxon>Flavobacteriales</taxon>
        <taxon>Flavobacteriaceae</taxon>
        <taxon>Flavobacterium</taxon>
    </lineage>
</organism>
<keyword evidence="1" id="KW-1133">Transmembrane helix</keyword>
<keyword evidence="1" id="KW-0472">Membrane</keyword>
<evidence type="ECO:0000313" key="3">
    <source>
        <dbReference type="Proteomes" id="UP000183658"/>
    </source>
</evidence>
<reference evidence="3" key="1">
    <citation type="submission" date="2016-10" db="EMBL/GenBank/DDBJ databases">
        <authorList>
            <person name="Varghese N."/>
            <person name="Submissions S."/>
        </authorList>
    </citation>
    <scope>NUCLEOTIDE SEQUENCE [LARGE SCALE GENOMIC DNA]</scope>
    <source>
        <strain evidence="3">DSM 15719</strain>
    </source>
</reference>
<keyword evidence="3" id="KW-1185">Reference proteome</keyword>
<keyword evidence="1" id="KW-0812">Transmembrane</keyword>
<feature type="transmembrane region" description="Helical" evidence="1">
    <location>
        <begin position="6"/>
        <end position="29"/>
    </location>
</feature>
<dbReference type="EMBL" id="FOFZ01000007">
    <property type="protein sequence ID" value="SER15922.1"/>
    <property type="molecule type" value="Genomic_DNA"/>
</dbReference>
<name>A0A1H9LWS2_FLAFI</name>
<dbReference type="Proteomes" id="UP000183658">
    <property type="component" value="Unassembled WGS sequence"/>
</dbReference>
<evidence type="ECO:0000256" key="1">
    <source>
        <dbReference type="SAM" id="Phobius"/>
    </source>
</evidence>
<dbReference type="AlphaFoldDB" id="A0A1H9LWS2"/>
<sequence length="39" mass="4599">MRDNSNTFIYVIAGIIILHFVVGFVWLIFKLSKKKDKDK</sequence>
<protein>
    <submittedName>
        <fullName evidence="2">Uncharacterized protein</fullName>
    </submittedName>
</protein>
<gene>
    <name evidence="2" type="ORF">SAMN05444355_107168</name>
</gene>
<evidence type="ECO:0000313" key="2">
    <source>
        <dbReference type="EMBL" id="SER15922.1"/>
    </source>
</evidence>
<proteinExistence type="predicted"/>
<accession>A0A1H9LWS2</accession>